<dbReference type="InterPro" id="IPR000825">
    <property type="entry name" value="SUF_FeS_clus_asmbl_SufBD_core"/>
</dbReference>
<keyword evidence="3" id="KW-1185">Reference proteome</keyword>
<feature type="domain" description="SUF system FeS cluster assembly SufBD core" evidence="1">
    <location>
        <begin position="143"/>
        <end position="370"/>
    </location>
</feature>
<evidence type="ECO:0000313" key="2">
    <source>
        <dbReference type="EMBL" id="SEQ07621.1"/>
    </source>
</evidence>
<dbReference type="STRING" id="489703.SAMN04488038_103283"/>
<dbReference type="OrthoDB" id="9768262at2"/>
<evidence type="ECO:0000313" key="3">
    <source>
        <dbReference type="Proteomes" id="UP000199233"/>
    </source>
</evidence>
<sequence>MRAPTSYQAAFAQFAQGLPAAERALREQAFASFAAAGFPDDSAERWHYTDLNKLAPQNVQLPATLGAPALDELLLPGCESRVWLNGRAQQAAAGGEMPSGAGDALVQLNRAFALPGLQLQLAAGEQRAQPLHALLLTQAQAPGEMHHLAHRIALARGSRATVLLHSAGLPGAASFSSHQLDLDLAEQAQLTLICLQQEGEQAAQLLQTRARIGRDAQLRLINLDFGGQLIRKDWQLQLAEAGAQLEVHGLFAAQQRVHLDNQYEVEHAAPHTSSRQLLRGLGSGRSKSILNDRVLVRPGAFKTDSEQRLANLILERGAEINAKPELEIYADDVKCAHGNSCGQLDERAVFYLRSRGVPEAQARALLTYSFADAVLAQLPIAALRLRLAQTLTRQLGAELDFEDLT</sequence>
<dbReference type="EMBL" id="FOFS01000003">
    <property type="protein sequence ID" value="SEQ07621.1"/>
    <property type="molecule type" value="Genomic_DNA"/>
</dbReference>
<name>A0A1H9D2K9_9GAMM</name>
<dbReference type="InterPro" id="IPR055346">
    <property type="entry name" value="Fe-S_cluster_assembly_SufBD"/>
</dbReference>
<reference evidence="2 3" key="1">
    <citation type="submission" date="2016-10" db="EMBL/GenBank/DDBJ databases">
        <authorList>
            <person name="de Groot N.N."/>
        </authorList>
    </citation>
    <scope>NUCLEOTIDE SEQUENCE [LARGE SCALE GENOMIC DNA]</scope>
    <source>
        <strain evidence="2 3">DSM 25927</strain>
    </source>
</reference>
<protein>
    <submittedName>
        <fullName evidence="2">Fe-S cluster assembly protein SufD</fullName>
    </submittedName>
</protein>
<dbReference type="PANTHER" id="PTHR43575">
    <property type="entry name" value="PROTEIN ABCI7, CHLOROPLASTIC"/>
    <property type="match status" value="1"/>
</dbReference>
<dbReference type="GO" id="GO:0016226">
    <property type="term" value="P:iron-sulfur cluster assembly"/>
    <property type="evidence" value="ECO:0007669"/>
    <property type="project" value="InterPro"/>
</dbReference>
<accession>A0A1H9D2K9</accession>
<dbReference type="Proteomes" id="UP000199233">
    <property type="component" value="Unassembled WGS sequence"/>
</dbReference>
<organism evidence="2 3">
    <name type="scientific">Solimonas aquatica</name>
    <dbReference type="NCBI Taxonomy" id="489703"/>
    <lineage>
        <taxon>Bacteria</taxon>
        <taxon>Pseudomonadati</taxon>
        <taxon>Pseudomonadota</taxon>
        <taxon>Gammaproteobacteria</taxon>
        <taxon>Nevskiales</taxon>
        <taxon>Nevskiaceae</taxon>
        <taxon>Solimonas</taxon>
    </lineage>
</organism>
<dbReference type="InterPro" id="IPR037284">
    <property type="entry name" value="SUF_FeS_clus_asmbl_SufBD_sf"/>
</dbReference>
<gene>
    <name evidence="2" type="ORF">SAMN04488038_103283</name>
</gene>
<dbReference type="SUPFAM" id="SSF101960">
    <property type="entry name" value="Stabilizer of iron transporter SufD"/>
    <property type="match status" value="1"/>
</dbReference>
<dbReference type="AlphaFoldDB" id="A0A1H9D2K9"/>
<dbReference type="PANTHER" id="PTHR43575:SF1">
    <property type="entry name" value="PROTEIN ABCI7, CHLOROPLASTIC"/>
    <property type="match status" value="1"/>
</dbReference>
<proteinExistence type="predicted"/>
<evidence type="ECO:0000259" key="1">
    <source>
        <dbReference type="Pfam" id="PF01458"/>
    </source>
</evidence>
<dbReference type="Pfam" id="PF01458">
    <property type="entry name" value="SUFBD_core"/>
    <property type="match status" value="1"/>
</dbReference>
<dbReference type="RefSeq" id="WP_093283144.1">
    <property type="nucleotide sequence ID" value="NZ_FOFS01000003.1"/>
</dbReference>